<dbReference type="InterPro" id="IPR002563">
    <property type="entry name" value="Flavin_Rdtase-like_dom"/>
</dbReference>
<evidence type="ECO:0000259" key="5">
    <source>
        <dbReference type="SMART" id="SM00903"/>
    </source>
</evidence>
<comment type="caution">
    <text evidence="6">The sequence shown here is derived from an EMBL/GenBank/DDBJ whole genome shotgun (WGS) entry which is preliminary data.</text>
</comment>
<dbReference type="GO" id="GO:0010181">
    <property type="term" value="F:FMN binding"/>
    <property type="evidence" value="ECO:0007669"/>
    <property type="project" value="InterPro"/>
</dbReference>
<keyword evidence="7" id="KW-1185">Reference proteome</keyword>
<dbReference type="Proteomes" id="UP000011669">
    <property type="component" value="Unassembled WGS sequence"/>
</dbReference>
<dbReference type="OrthoDB" id="8522at2157"/>
<dbReference type="STRING" id="1227455.C449_01606"/>
<dbReference type="EMBL" id="AOMD01000005">
    <property type="protein sequence ID" value="EMA47401.1"/>
    <property type="molecule type" value="Genomic_DNA"/>
</dbReference>
<dbReference type="SMART" id="SM00903">
    <property type="entry name" value="Flavin_Reduct"/>
    <property type="match status" value="1"/>
</dbReference>
<keyword evidence="3" id="KW-0288">FMN</keyword>
<reference evidence="6 7" key="1">
    <citation type="journal article" date="2014" name="PLoS Genet.">
        <title>Phylogenetically driven sequencing of extremely halophilic archaea reveals strategies for static and dynamic osmo-response.</title>
        <authorList>
            <person name="Becker E.A."/>
            <person name="Seitzer P.M."/>
            <person name="Tritt A."/>
            <person name="Larsen D."/>
            <person name="Krusor M."/>
            <person name="Yao A.I."/>
            <person name="Wu D."/>
            <person name="Madern D."/>
            <person name="Eisen J.A."/>
            <person name="Darling A.E."/>
            <person name="Facciotti M.T."/>
        </authorList>
    </citation>
    <scope>NUCLEOTIDE SEQUENCE [LARGE SCALE GENOMIC DNA]</scope>
    <source>
        <strain evidence="6 7">DSM 5350</strain>
    </source>
</reference>
<name>M0MP19_9EURY</name>
<dbReference type="InParanoid" id="M0MP19"/>
<dbReference type="SUPFAM" id="SSF50475">
    <property type="entry name" value="FMN-binding split barrel"/>
    <property type="match status" value="1"/>
</dbReference>
<dbReference type="Pfam" id="PF01613">
    <property type="entry name" value="Flavin_Reduct"/>
    <property type="match status" value="1"/>
</dbReference>
<evidence type="ECO:0000313" key="7">
    <source>
        <dbReference type="Proteomes" id="UP000011669"/>
    </source>
</evidence>
<evidence type="ECO:0000256" key="2">
    <source>
        <dbReference type="ARBA" id="ARBA00022630"/>
    </source>
</evidence>
<evidence type="ECO:0000256" key="1">
    <source>
        <dbReference type="ARBA" id="ARBA00001917"/>
    </source>
</evidence>
<protein>
    <submittedName>
        <fullName evidence="6">Flavin reductase like domain protein</fullName>
    </submittedName>
</protein>
<dbReference type="Gene3D" id="2.30.110.10">
    <property type="entry name" value="Electron Transport, Fmn-binding Protein, Chain A"/>
    <property type="match status" value="1"/>
</dbReference>
<accession>M0MP19</accession>
<dbReference type="PANTHER" id="PTHR33798:SF5">
    <property type="entry name" value="FLAVIN REDUCTASE LIKE DOMAIN-CONTAINING PROTEIN"/>
    <property type="match status" value="1"/>
</dbReference>
<keyword evidence="2" id="KW-0285">Flavoprotein</keyword>
<dbReference type="PANTHER" id="PTHR33798">
    <property type="entry name" value="FLAVOPROTEIN OXYGENASE"/>
    <property type="match status" value="1"/>
</dbReference>
<gene>
    <name evidence="6" type="ORF">C449_01606</name>
</gene>
<dbReference type="InterPro" id="IPR012349">
    <property type="entry name" value="Split_barrel_FMN-bd"/>
</dbReference>
<comment type="similarity">
    <text evidence="4">Belongs to the flavoredoxin family.</text>
</comment>
<proteinExistence type="inferred from homology"/>
<evidence type="ECO:0000313" key="6">
    <source>
        <dbReference type="EMBL" id="EMA47401.1"/>
    </source>
</evidence>
<sequence length="199" mass="21435">MTRIDPDDLDGSLYRTLAGAVIPRPIAWVSSLSPEGVANLAPYSFFNVVSTAPPVVMFAPTDRSERPEGLSDSARNALDTEEFVVNVVTEPLAEAMNATSATLPPEESEFDHAGLERAASEAVAPPRVAAAEVAFECELYESIDIGSNTMVLGEVVSVYLDEGVTTDGKLDVEKLDAVGRLSGSYYCRTDGRFRMERPE</sequence>
<dbReference type="PATRIC" id="fig|1227455.4.peg.333"/>
<feature type="domain" description="Flavin reductase like" evidence="5">
    <location>
        <begin position="19"/>
        <end position="172"/>
    </location>
</feature>
<organism evidence="6 7">
    <name type="scientific">Halococcus saccharolyticus DSM 5350</name>
    <dbReference type="NCBI Taxonomy" id="1227455"/>
    <lineage>
        <taxon>Archaea</taxon>
        <taxon>Methanobacteriati</taxon>
        <taxon>Methanobacteriota</taxon>
        <taxon>Stenosarchaea group</taxon>
        <taxon>Halobacteria</taxon>
        <taxon>Halobacteriales</taxon>
        <taxon>Halococcaceae</taxon>
        <taxon>Halococcus</taxon>
    </lineage>
</organism>
<dbReference type="RefSeq" id="WP_006076123.1">
    <property type="nucleotide sequence ID" value="NZ_AOMD01000005.1"/>
</dbReference>
<evidence type="ECO:0000256" key="3">
    <source>
        <dbReference type="ARBA" id="ARBA00022643"/>
    </source>
</evidence>
<comment type="cofactor">
    <cofactor evidence="1">
        <name>FMN</name>
        <dbReference type="ChEBI" id="CHEBI:58210"/>
    </cofactor>
</comment>
<evidence type="ECO:0000256" key="4">
    <source>
        <dbReference type="ARBA" id="ARBA00038054"/>
    </source>
</evidence>
<dbReference type="AlphaFoldDB" id="M0MP19"/>